<dbReference type="EMBL" id="LN890280">
    <property type="protein sequence ID" value="CUR51964.1"/>
    <property type="molecule type" value="Genomic_DNA"/>
</dbReference>
<reference evidence="2" key="1">
    <citation type="submission" date="2015-10" db="EMBL/GenBank/DDBJ databases">
        <authorList>
            <person name="Lehtovirta-Morley L.E."/>
            <person name="Vieille C."/>
        </authorList>
    </citation>
    <scope>NUCLEOTIDE SEQUENCE [LARGE SCALE GENOMIC DNA]</scope>
</reference>
<dbReference type="KEGG" id="ndv:NDEV_1199"/>
<dbReference type="AlphaFoldDB" id="A0A128A3M5"/>
<name>A0A128A3M5_9ARCH</name>
<proteinExistence type="predicted"/>
<protein>
    <submittedName>
        <fullName evidence="1">Uncharacterized protein</fullName>
    </submittedName>
</protein>
<sequence>MLKLNAIPLVAMIIASAMLLPVGMSYAQVSNGTMSNQTSTNGTMMMSSNSTGVMNQTMTMPSNSTGVNQTMTPPVPQVNNTQAMQVSTFIHQAVTDFKQQGDDTRQVIFDCRDKISASPSDIDKIKQDCSLQLNTIKAKYQDERSQYNGLIKQYRASVMVFLSDARGESVSQTAMASAVAQLAMMMTSMPSGAMGHAATTNNTNCVNIPGQPATC</sequence>
<evidence type="ECO:0000313" key="2">
    <source>
        <dbReference type="Proteomes" id="UP000196239"/>
    </source>
</evidence>
<organism evidence="1 2">
    <name type="scientific">Nitrosotalea devaniterrae</name>
    <dbReference type="NCBI Taxonomy" id="1078905"/>
    <lineage>
        <taxon>Archaea</taxon>
        <taxon>Nitrososphaerota</taxon>
        <taxon>Nitrososphaeria</taxon>
        <taxon>Nitrosotaleales</taxon>
        <taxon>Nitrosotaleaceae</taxon>
        <taxon>Nitrosotalea</taxon>
    </lineage>
</organism>
<keyword evidence="2" id="KW-1185">Reference proteome</keyword>
<dbReference type="Proteomes" id="UP000196239">
    <property type="component" value="Chromosome 1"/>
</dbReference>
<accession>A0A128A3M5</accession>
<evidence type="ECO:0000313" key="1">
    <source>
        <dbReference type="EMBL" id="CUR51964.1"/>
    </source>
</evidence>
<gene>
    <name evidence="1" type="ORF">NDEV_1199</name>
</gene>